<dbReference type="Pfam" id="PF10531">
    <property type="entry name" value="SLBB"/>
    <property type="match status" value="1"/>
</dbReference>
<keyword evidence="1" id="KW-0812">Transmembrane</keyword>
<dbReference type="RefSeq" id="WP_089023398.1">
    <property type="nucleotide sequence ID" value="NZ_NIQC01000010.1"/>
</dbReference>
<dbReference type="Gene3D" id="1.10.150.310">
    <property type="entry name" value="Tex RuvX-like domain-like"/>
    <property type="match status" value="1"/>
</dbReference>
<dbReference type="InterPro" id="IPR051675">
    <property type="entry name" value="Endo/Exo/Phosphatase_dom_1"/>
</dbReference>
<feature type="domain" description="Helix-hairpin-helix DNA-binding motif class 1" evidence="2">
    <location>
        <begin position="189"/>
        <end position="208"/>
    </location>
</feature>
<sequence length="212" mass="23750">MTKLNRKQYTIFAIIIVFVLSWFIYNFWLNDSANELVISDLEGESKNQILEETISNDKNETEDEKNTQKVVVYISGAVSTPGVFTLPEGSRVYQGIEMAGGKNEDALTEFLNLAALLQDGMHIHIPSEGEDMDQVNDDINMTFYQEENSLINVNTANNNLLESLPGIGTVRAQNIIDYRENNGIFSTTDQIMEVNGIGQGIFSEIKELITVN</sequence>
<evidence type="ECO:0000259" key="2">
    <source>
        <dbReference type="SMART" id="SM00278"/>
    </source>
</evidence>
<accession>A0A226BY33</accession>
<dbReference type="Gene3D" id="3.10.560.10">
    <property type="entry name" value="Outer membrane lipoprotein wza domain like"/>
    <property type="match status" value="1"/>
</dbReference>
<dbReference type="Pfam" id="PF12836">
    <property type="entry name" value="HHH_3"/>
    <property type="match status" value="1"/>
</dbReference>
<evidence type="ECO:0000256" key="1">
    <source>
        <dbReference type="SAM" id="Phobius"/>
    </source>
</evidence>
<dbReference type="GO" id="GO:0015627">
    <property type="term" value="C:type II protein secretion system complex"/>
    <property type="evidence" value="ECO:0007669"/>
    <property type="project" value="TreeGrafter"/>
</dbReference>
<dbReference type="SMART" id="SM00278">
    <property type="entry name" value="HhH1"/>
    <property type="match status" value="2"/>
</dbReference>
<dbReference type="InterPro" id="IPR003583">
    <property type="entry name" value="Hlx-hairpin-Hlx_DNA-bd_motif"/>
</dbReference>
<evidence type="ECO:0000313" key="3">
    <source>
        <dbReference type="EMBL" id="OWZ83938.1"/>
    </source>
</evidence>
<keyword evidence="1" id="KW-1133">Transmembrane helix</keyword>
<dbReference type="Proteomes" id="UP000214588">
    <property type="component" value="Unassembled WGS sequence"/>
</dbReference>
<organism evidence="3 4">
    <name type="scientific">Natranaerobius trueperi</name>
    <dbReference type="NCBI Taxonomy" id="759412"/>
    <lineage>
        <taxon>Bacteria</taxon>
        <taxon>Bacillati</taxon>
        <taxon>Bacillota</taxon>
        <taxon>Clostridia</taxon>
        <taxon>Natranaerobiales</taxon>
        <taxon>Natranaerobiaceae</taxon>
        <taxon>Natranaerobius</taxon>
    </lineage>
</organism>
<protein>
    <recommendedName>
        <fullName evidence="2">Helix-hairpin-helix DNA-binding motif class 1 domain-containing protein</fullName>
    </recommendedName>
</protein>
<keyword evidence="1" id="KW-0472">Membrane</keyword>
<dbReference type="PANTHER" id="PTHR21180">
    <property type="entry name" value="ENDONUCLEASE/EXONUCLEASE/PHOSPHATASE FAMILY DOMAIN-CONTAINING PROTEIN 1"/>
    <property type="match status" value="1"/>
</dbReference>
<feature type="domain" description="Helix-hairpin-helix DNA-binding motif class 1" evidence="2">
    <location>
        <begin position="159"/>
        <end position="178"/>
    </location>
</feature>
<dbReference type="InterPro" id="IPR010994">
    <property type="entry name" value="RuvA_2-like"/>
</dbReference>
<dbReference type="EMBL" id="NIQC01000010">
    <property type="protein sequence ID" value="OWZ83938.1"/>
    <property type="molecule type" value="Genomic_DNA"/>
</dbReference>
<dbReference type="SUPFAM" id="SSF47781">
    <property type="entry name" value="RuvA domain 2-like"/>
    <property type="match status" value="1"/>
</dbReference>
<dbReference type="GO" id="GO:0015628">
    <property type="term" value="P:protein secretion by the type II secretion system"/>
    <property type="evidence" value="ECO:0007669"/>
    <property type="project" value="TreeGrafter"/>
</dbReference>
<dbReference type="NCBIfam" id="TIGR00426">
    <property type="entry name" value="competence protein ComEA helix-hairpin-helix repeat region"/>
    <property type="match status" value="1"/>
</dbReference>
<dbReference type="InterPro" id="IPR004509">
    <property type="entry name" value="Competence_ComEA_HhH"/>
</dbReference>
<evidence type="ECO:0000313" key="4">
    <source>
        <dbReference type="Proteomes" id="UP000214588"/>
    </source>
</evidence>
<dbReference type="GO" id="GO:0006281">
    <property type="term" value="P:DNA repair"/>
    <property type="evidence" value="ECO:0007669"/>
    <property type="project" value="InterPro"/>
</dbReference>
<dbReference type="InterPro" id="IPR019554">
    <property type="entry name" value="Soluble_ligand-bd"/>
</dbReference>
<feature type="transmembrane region" description="Helical" evidence="1">
    <location>
        <begin position="9"/>
        <end position="28"/>
    </location>
</feature>
<keyword evidence="4" id="KW-1185">Reference proteome</keyword>
<name>A0A226BY33_9FIRM</name>
<dbReference type="OrthoDB" id="9790239at2"/>
<dbReference type="AlphaFoldDB" id="A0A226BY33"/>
<gene>
    <name evidence="3" type="ORF">CDO51_06005</name>
</gene>
<dbReference type="PANTHER" id="PTHR21180:SF32">
    <property type="entry name" value="ENDONUCLEASE_EXONUCLEASE_PHOSPHATASE FAMILY DOMAIN-CONTAINING PROTEIN 1"/>
    <property type="match status" value="1"/>
</dbReference>
<reference evidence="3 4" key="1">
    <citation type="submission" date="2017-06" db="EMBL/GenBank/DDBJ databases">
        <title>Draft Genome Sequence of Natranaerobius trueperi halophilic, alkalithermophilic bacteria from soda lakes.</title>
        <authorList>
            <person name="Zhao B."/>
        </authorList>
    </citation>
    <scope>NUCLEOTIDE SEQUENCE [LARGE SCALE GENOMIC DNA]</scope>
    <source>
        <strain evidence="3 4">DSM 18760</strain>
    </source>
</reference>
<proteinExistence type="predicted"/>
<dbReference type="GO" id="GO:0003677">
    <property type="term" value="F:DNA binding"/>
    <property type="evidence" value="ECO:0007669"/>
    <property type="project" value="InterPro"/>
</dbReference>
<comment type="caution">
    <text evidence="3">The sequence shown here is derived from an EMBL/GenBank/DDBJ whole genome shotgun (WGS) entry which is preliminary data.</text>
</comment>